<dbReference type="Pfam" id="PF13848">
    <property type="entry name" value="Thioredoxin_6"/>
    <property type="match status" value="1"/>
</dbReference>
<evidence type="ECO:0000259" key="16">
    <source>
        <dbReference type="PROSITE" id="PS51352"/>
    </source>
</evidence>
<feature type="signal peptide" evidence="14">
    <location>
        <begin position="1"/>
        <end position="26"/>
    </location>
</feature>
<evidence type="ECO:0000256" key="2">
    <source>
        <dbReference type="ARBA" id="ARBA00004319"/>
    </source>
</evidence>
<keyword evidence="7" id="KW-0256">Endoplasmic reticulum</keyword>
<evidence type="ECO:0000256" key="5">
    <source>
        <dbReference type="ARBA" id="ARBA00022729"/>
    </source>
</evidence>
<evidence type="ECO:0000256" key="15">
    <source>
        <dbReference type="SAM" id="MobiDB-lite"/>
    </source>
</evidence>
<protein>
    <recommendedName>
        <fullName evidence="4 14">Protein disulfide-isomerase</fullName>
        <ecNumber evidence="4 14">5.3.4.1</ecNumber>
    </recommendedName>
</protein>
<feature type="domain" description="Thioredoxin" evidence="16">
    <location>
        <begin position="359"/>
        <end position="506"/>
    </location>
</feature>
<keyword evidence="11 12" id="KW-0676">Redox-active center</keyword>
<evidence type="ECO:0000256" key="3">
    <source>
        <dbReference type="ARBA" id="ARBA00006347"/>
    </source>
</evidence>
<dbReference type="PANTHER" id="PTHR18929:SF93">
    <property type="entry name" value="PROTEIN DISULFIDE-ISOMERASE A2"/>
    <property type="match status" value="1"/>
</dbReference>
<evidence type="ECO:0000256" key="14">
    <source>
        <dbReference type="RuleBase" id="RU361130"/>
    </source>
</evidence>
<dbReference type="Pfam" id="PF00085">
    <property type="entry name" value="Thioredoxin"/>
    <property type="match status" value="2"/>
</dbReference>
<keyword evidence="18" id="KW-1185">Reference proteome</keyword>
<dbReference type="GO" id="GO:0006457">
    <property type="term" value="P:protein folding"/>
    <property type="evidence" value="ECO:0007669"/>
    <property type="project" value="TreeGrafter"/>
</dbReference>
<dbReference type="InterPro" id="IPR036249">
    <property type="entry name" value="Thioredoxin-like_sf"/>
</dbReference>
<dbReference type="FunFam" id="3.40.30.10:FF:000023">
    <property type="entry name" value="Protein disulfide-isomerase"/>
    <property type="match status" value="1"/>
</dbReference>
<dbReference type="SUPFAM" id="SSF52833">
    <property type="entry name" value="Thioredoxin-like"/>
    <property type="match status" value="4"/>
</dbReference>
<dbReference type="PROSITE" id="PS00194">
    <property type="entry name" value="THIOREDOXIN_1"/>
    <property type="match status" value="2"/>
</dbReference>
<evidence type="ECO:0000256" key="1">
    <source>
        <dbReference type="ARBA" id="ARBA00001182"/>
    </source>
</evidence>
<evidence type="ECO:0000313" key="18">
    <source>
        <dbReference type="Proteomes" id="UP000694580"/>
    </source>
</evidence>
<dbReference type="Gene3D" id="3.40.30.10">
    <property type="entry name" value="Glutaredoxin"/>
    <property type="match status" value="4"/>
</dbReference>
<dbReference type="GO" id="GO:0034976">
    <property type="term" value="P:response to endoplasmic reticulum stress"/>
    <property type="evidence" value="ECO:0007669"/>
    <property type="project" value="TreeGrafter"/>
</dbReference>
<dbReference type="CDD" id="cd02982">
    <property type="entry name" value="PDI_b'_family"/>
    <property type="match status" value="1"/>
</dbReference>
<evidence type="ECO:0000256" key="6">
    <source>
        <dbReference type="ARBA" id="ARBA00022737"/>
    </source>
</evidence>
<dbReference type="InterPro" id="IPR017937">
    <property type="entry name" value="Thioredoxin_CS"/>
</dbReference>
<comment type="similarity">
    <text evidence="3 13">Belongs to the protein disulfide isomerase family.</text>
</comment>
<keyword evidence="8 12" id="KW-1015">Disulfide bond</keyword>
<feature type="region of interest" description="Disordered" evidence="15">
    <location>
        <begin position="21"/>
        <end position="50"/>
    </location>
</feature>
<evidence type="ECO:0000256" key="4">
    <source>
        <dbReference type="ARBA" id="ARBA00012723"/>
    </source>
</evidence>
<dbReference type="FunFam" id="3.40.30.10:FF:000027">
    <property type="entry name" value="protein disulfide-isomerase A2"/>
    <property type="match status" value="1"/>
</dbReference>
<dbReference type="InterPro" id="IPR013766">
    <property type="entry name" value="Thioredoxin_domain"/>
</dbReference>
<evidence type="ECO:0000256" key="10">
    <source>
        <dbReference type="ARBA" id="ARBA00023235"/>
    </source>
</evidence>
<dbReference type="Proteomes" id="UP000694580">
    <property type="component" value="Chromosome 3"/>
</dbReference>
<dbReference type="AlphaFoldDB" id="A0AAY4A726"/>
<reference evidence="17" key="3">
    <citation type="submission" date="2025-09" db="UniProtKB">
        <authorList>
            <consortium name="Ensembl"/>
        </authorList>
    </citation>
    <scope>IDENTIFICATION</scope>
</reference>
<dbReference type="InterPro" id="IPR005792">
    <property type="entry name" value="Prot_disulphide_isomerase"/>
</dbReference>
<dbReference type="FunFam" id="3.40.30.10:FF:000042">
    <property type="entry name" value="protein disulfide-isomerase A2"/>
    <property type="match status" value="1"/>
</dbReference>
<evidence type="ECO:0000256" key="11">
    <source>
        <dbReference type="ARBA" id="ARBA00023284"/>
    </source>
</evidence>
<accession>A0AAY4A726</accession>
<dbReference type="PROSITE" id="PS51352">
    <property type="entry name" value="THIOREDOXIN_2"/>
    <property type="match status" value="2"/>
</dbReference>
<evidence type="ECO:0000256" key="8">
    <source>
        <dbReference type="ARBA" id="ARBA00023157"/>
    </source>
</evidence>
<dbReference type="NCBIfam" id="TIGR01126">
    <property type="entry name" value="pdi_dom"/>
    <property type="match status" value="1"/>
</dbReference>
<dbReference type="CDD" id="cd02961">
    <property type="entry name" value="PDI_a_family"/>
    <property type="match status" value="1"/>
</dbReference>
<reference evidence="17" key="2">
    <citation type="submission" date="2025-08" db="UniProtKB">
        <authorList>
            <consortium name="Ensembl"/>
        </authorList>
    </citation>
    <scope>IDENTIFICATION</scope>
</reference>
<dbReference type="GO" id="GO:0003756">
    <property type="term" value="F:protein disulfide isomerase activity"/>
    <property type="evidence" value="ECO:0007669"/>
    <property type="project" value="UniProtKB-EC"/>
</dbReference>
<evidence type="ECO:0000256" key="13">
    <source>
        <dbReference type="RuleBase" id="RU004208"/>
    </source>
</evidence>
<dbReference type="PRINTS" id="PR00421">
    <property type="entry name" value="THIOREDOXIN"/>
</dbReference>
<feature type="compositionally biased region" description="Acidic residues" evidence="15">
    <location>
        <begin position="29"/>
        <end position="40"/>
    </location>
</feature>
<dbReference type="Ensembl" id="ENSDCDT00010004784.1">
    <property type="protein sequence ID" value="ENSDCDP00010004624.1"/>
    <property type="gene ID" value="ENSDCDG00010002039.1"/>
</dbReference>
<dbReference type="CDD" id="cd02995">
    <property type="entry name" value="PDI_a_PDI_a'_C"/>
    <property type="match status" value="1"/>
</dbReference>
<sequence>MRPRQALVLAALALCAGVLPPRPVHGTGEEQESGTEEGEEKETKVKTEEVTEEEGVLVLHGVNFARALEENPSLLVEFYAPWCGHCQRFEPVYSEAAAALRGRPSPVRLAKVDAVEEKDLAEEFGVTSFPTLKFFTKGERGNAADFTGKRTVKGVLQWLDRRTGPSAVLLQDRENVEELISAHNLVVVGFFTSLDGDDVKSFYEVALNMEDVVFGISSSAELFTEYQLEKDTVVLFKTFDEKRTDLLIEEKLDIDILISFIQNNSLELVITFSEENADKIFNSKVHKHLLFFLNGTLDSHKALVSHYQAVASEFKGKVMFITIDITGAVSHVLNYFGLSESDAPALRLIDTDSLKKYAAEAGTAITAETTRALCQGVLDGSIKPHLMSQPIPEDWDKTPVKVLVGKNFDAVVFDEARNVLVEFYAPWCGHCQELAPVWEELAEKYKGRDDIIIANMDATANEVESVGVSGYPTIKYFPAGTERKVVDYNGNRDLESFSKFLDNGGVLPEEEIPQTPAAKMSCDHRALKSILRLRKDRVSVMKRCGQFQYVLGSKCQAVFT</sequence>
<dbReference type="NCBIfam" id="TIGR01130">
    <property type="entry name" value="ER_PDI_fam"/>
    <property type="match status" value="1"/>
</dbReference>
<name>A0AAY4A726_9TELE</name>
<evidence type="ECO:0000256" key="7">
    <source>
        <dbReference type="ARBA" id="ARBA00022824"/>
    </source>
</evidence>
<evidence type="ECO:0000256" key="9">
    <source>
        <dbReference type="ARBA" id="ARBA00023186"/>
    </source>
</evidence>
<feature type="domain" description="Thioredoxin" evidence="16">
    <location>
        <begin position="39"/>
        <end position="164"/>
    </location>
</feature>
<dbReference type="PANTHER" id="PTHR18929">
    <property type="entry name" value="PROTEIN DISULFIDE ISOMERASE"/>
    <property type="match status" value="1"/>
</dbReference>
<feature type="disulfide bond" description="Redox-active" evidence="12">
    <location>
        <begin position="428"/>
        <end position="431"/>
    </location>
</feature>
<keyword evidence="10 14" id="KW-0413">Isomerase</keyword>
<keyword evidence="5 14" id="KW-0732">Signal</keyword>
<feature type="disulfide bond" description="Redox-active" evidence="12">
    <location>
        <begin position="83"/>
        <end position="86"/>
    </location>
</feature>
<proteinExistence type="inferred from homology"/>
<keyword evidence="6" id="KW-0677">Repeat</keyword>
<dbReference type="EC" id="5.3.4.1" evidence="4 14"/>
<dbReference type="GeneTree" id="ENSGT00940000165626"/>
<dbReference type="InterPro" id="IPR005788">
    <property type="entry name" value="PDI_thioredoxin-like_dom"/>
</dbReference>
<dbReference type="GO" id="GO:0005788">
    <property type="term" value="C:endoplasmic reticulum lumen"/>
    <property type="evidence" value="ECO:0007669"/>
    <property type="project" value="UniProtKB-SubCell"/>
</dbReference>
<keyword evidence="9" id="KW-0143">Chaperone</keyword>
<comment type="catalytic activity">
    <reaction evidence="1 14">
        <text>Catalyzes the rearrangement of -S-S- bonds in proteins.</text>
        <dbReference type="EC" id="5.3.4.1"/>
    </reaction>
</comment>
<feature type="chain" id="PRO_5044044811" description="Protein disulfide-isomerase" evidence="14">
    <location>
        <begin position="27"/>
        <end position="560"/>
    </location>
</feature>
<organism evidence="17 18">
    <name type="scientific">Denticeps clupeoides</name>
    <name type="common">denticle herring</name>
    <dbReference type="NCBI Taxonomy" id="299321"/>
    <lineage>
        <taxon>Eukaryota</taxon>
        <taxon>Metazoa</taxon>
        <taxon>Chordata</taxon>
        <taxon>Craniata</taxon>
        <taxon>Vertebrata</taxon>
        <taxon>Euteleostomi</taxon>
        <taxon>Actinopterygii</taxon>
        <taxon>Neopterygii</taxon>
        <taxon>Teleostei</taxon>
        <taxon>Clupei</taxon>
        <taxon>Clupeiformes</taxon>
        <taxon>Denticipitoidei</taxon>
        <taxon>Denticipitidae</taxon>
        <taxon>Denticeps</taxon>
    </lineage>
</organism>
<comment type="subcellular location">
    <subcellularLocation>
        <location evidence="2">Endoplasmic reticulum lumen</location>
    </subcellularLocation>
</comment>
<dbReference type="CDD" id="cd02981">
    <property type="entry name" value="PDI_b_family"/>
    <property type="match status" value="1"/>
</dbReference>
<evidence type="ECO:0000256" key="12">
    <source>
        <dbReference type="PIRSR" id="PIRSR605792-51"/>
    </source>
</evidence>
<reference evidence="17 18" key="1">
    <citation type="submission" date="2020-06" db="EMBL/GenBank/DDBJ databases">
        <authorList>
            <consortium name="Wellcome Sanger Institute Data Sharing"/>
        </authorList>
    </citation>
    <scope>NUCLEOTIDE SEQUENCE [LARGE SCALE GENOMIC DNA]</scope>
</reference>
<gene>
    <name evidence="17" type="primary">PDIA2</name>
</gene>
<evidence type="ECO:0000313" key="17">
    <source>
        <dbReference type="Ensembl" id="ENSDCDP00010004624.1"/>
    </source>
</evidence>